<dbReference type="SUPFAM" id="SSF53474">
    <property type="entry name" value="alpha/beta-Hydrolases"/>
    <property type="match status" value="1"/>
</dbReference>
<dbReference type="PROSITE" id="PS00708">
    <property type="entry name" value="PRO_ENDOPEP_SER"/>
    <property type="match status" value="1"/>
</dbReference>
<proteinExistence type="predicted"/>
<dbReference type="InterPro" id="IPR005152">
    <property type="entry name" value="Lipase_secreted"/>
</dbReference>
<accession>A0A1F6B7R3</accession>
<dbReference type="InterPro" id="IPR049492">
    <property type="entry name" value="BD-FAE-like_dom"/>
</dbReference>
<evidence type="ECO:0000313" key="4">
    <source>
        <dbReference type="Proteomes" id="UP000176228"/>
    </source>
</evidence>
<organism evidence="3 4">
    <name type="scientific">Candidatus Gottesmanbacteria bacterium RIFCSPLOWO2_01_FULL_42_22</name>
    <dbReference type="NCBI Taxonomy" id="1798391"/>
    <lineage>
        <taxon>Bacteria</taxon>
        <taxon>Candidatus Gottesmaniibacteriota</taxon>
    </lineage>
</organism>
<evidence type="ECO:0000313" key="3">
    <source>
        <dbReference type="EMBL" id="OGG32976.1"/>
    </source>
</evidence>
<sequence length="319" mass="35751">MDQNAQPAEPGGLINEPNPLSIEYMRGQAYPGSGIDIEQTLPSGTNYNKYIASYNSDGLKIYALLTVPQGEKPKTGWPVIIFNHGYIQPEQYRTTEKYLVYTDAFSRNGYILFKPDYRGHGNSEGKPEGAYYSSAYTVDVLNAVSSVKKYKDADPERIGMWGHSMGGMLTLRSMVVTKDIKAGEIWAGVVASYQDLTNNWHHPDLNPRPFVPSQREQAARGPGRQVLVDKYGSFEANPQFWQSISPIAFVKDISGPVQLQHGTIDDEVPLLFSHKLDEALRRVGKPVELYTYEGDDHNLSNSLSTALKRSVDFFDKYLK</sequence>
<dbReference type="PANTHER" id="PTHR22946:SF9">
    <property type="entry name" value="POLYKETIDE TRANSFERASE AF380"/>
    <property type="match status" value="1"/>
</dbReference>
<feature type="domain" description="BD-FAE-like" evidence="2">
    <location>
        <begin position="69"/>
        <end position="280"/>
    </location>
</feature>
<keyword evidence="1" id="KW-0378">Hydrolase</keyword>
<dbReference type="InterPro" id="IPR050261">
    <property type="entry name" value="FrsA_esterase"/>
</dbReference>
<dbReference type="PIRSF" id="PIRSF029171">
    <property type="entry name" value="Esterase_LipA"/>
    <property type="match status" value="1"/>
</dbReference>
<reference evidence="3 4" key="1">
    <citation type="journal article" date="2016" name="Nat. Commun.">
        <title>Thousands of microbial genomes shed light on interconnected biogeochemical processes in an aquifer system.</title>
        <authorList>
            <person name="Anantharaman K."/>
            <person name="Brown C.T."/>
            <person name="Hug L.A."/>
            <person name="Sharon I."/>
            <person name="Castelle C.J."/>
            <person name="Probst A.J."/>
            <person name="Thomas B.C."/>
            <person name="Singh A."/>
            <person name="Wilkins M.J."/>
            <person name="Karaoz U."/>
            <person name="Brodie E.L."/>
            <person name="Williams K.H."/>
            <person name="Hubbard S.S."/>
            <person name="Banfield J.F."/>
        </authorList>
    </citation>
    <scope>NUCLEOTIDE SEQUENCE [LARGE SCALE GENOMIC DNA]</scope>
</reference>
<name>A0A1F6B7R3_9BACT</name>
<dbReference type="STRING" id="1798391.A2968_06600"/>
<dbReference type="GO" id="GO:0016042">
    <property type="term" value="P:lipid catabolic process"/>
    <property type="evidence" value="ECO:0007669"/>
    <property type="project" value="InterPro"/>
</dbReference>
<protein>
    <submittedName>
        <fullName evidence="3">Peptidase</fullName>
    </submittedName>
</protein>
<dbReference type="InterPro" id="IPR002471">
    <property type="entry name" value="Pept_S9_AS"/>
</dbReference>
<gene>
    <name evidence="3" type="ORF">A2968_06600</name>
</gene>
<comment type="caution">
    <text evidence="3">The sequence shown here is derived from an EMBL/GenBank/DDBJ whole genome shotgun (WGS) entry which is preliminary data.</text>
</comment>
<dbReference type="Gene3D" id="3.40.50.1820">
    <property type="entry name" value="alpha/beta hydrolase"/>
    <property type="match status" value="1"/>
</dbReference>
<dbReference type="GO" id="GO:0006508">
    <property type="term" value="P:proteolysis"/>
    <property type="evidence" value="ECO:0007669"/>
    <property type="project" value="InterPro"/>
</dbReference>
<dbReference type="PANTHER" id="PTHR22946">
    <property type="entry name" value="DIENELACTONE HYDROLASE DOMAIN-CONTAINING PROTEIN-RELATED"/>
    <property type="match status" value="1"/>
</dbReference>
<dbReference type="InterPro" id="IPR029058">
    <property type="entry name" value="AB_hydrolase_fold"/>
</dbReference>
<dbReference type="AlphaFoldDB" id="A0A1F6B7R3"/>
<dbReference type="EMBL" id="MFJU01000042">
    <property type="protein sequence ID" value="OGG32976.1"/>
    <property type="molecule type" value="Genomic_DNA"/>
</dbReference>
<evidence type="ECO:0000259" key="2">
    <source>
        <dbReference type="Pfam" id="PF20434"/>
    </source>
</evidence>
<dbReference type="Pfam" id="PF20434">
    <property type="entry name" value="BD-FAE"/>
    <property type="match status" value="1"/>
</dbReference>
<dbReference type="Proteomes" id="UP000176228">
    <property type="component" value="Unassembled WGS sequence"/>
</dbReference>
<dbReference type="GO" id="GO:0004806">
    <property type="term" value="F:triacylglycerol lipase activity"/>
    <property type="evidence" value="ECO:0007669"/>
    <property type="project" value="InterPro"/>
</dbReference>
<dbReference type="GO" id="GO:0004252">
    <property type="term" value="F:serine-type endopeptidase activity"/>
    <property type="evidence" value="ECO:0007669"/>
    <property type="project" value="InterPro"/>
</dbReference>
<evidence type="ECO:0000256" key="1">
    <source>
        <dbReference type="ARBA" id="ARBA00022801"/>
    </source>
</evidence>